<dbReference type="RefSeq" id="WP_252468905.1">
    <property type="nucleotide sequence ID" value="NZ_JALBWM010000057.1"/>
</dbReference>
<evidence type="ECO:0000313" key="3">
    <source>
        <dbReference type="Proteomes" id="UP001139028"/>
    </source>
</evidence>
<accession>A0A9X2ET84</accession>
<protein>
    <submittedName>
        <fullName evidence="2">Uncharacterized protein</fullName>
    </submittedName>
</protein>
<sequence>MGVFDKARELGDKVSESITAFSGDEVVANTVIKAVEKQEKVNAILKAKGCNYRVADIDLGMGIPPTVTFGVRRVDELAESASGETQSMPLAESEEITP</sequence>
<name>A0A9X2ET84_9GAMM</name>
<proteinExistence type="predicted"/>
<dbReference type="Proteomes" id="UP001139028">
    <property type="component" value="Unassembled WGS sequence"/>
</dbReference>
<gene>
    <name evidence="2" type="ORF">MO867_13265</name>
</gene>
<evidence type="ECO:0000256" key="1">
    <source>
        <dbReference type="SAM" id="MobiDB-lite"/>
    </source>
</evidence>
<dbReference type="EMBL" id="JALBWM010000057">
    <property type="protein sequence ID" value="MCO1335301.1"/>
    <property type="molecule type" value="Genomic_DNA"/>
</dbReference>
<reference evidence="2" key="1">
    <citation type="journal article" date="2022" name="Arch. Microbiol.">
        <title>Microbulbifer okhotskensis sp. nov., isolated from a deep bottom sediment of the Okhotsk Sea.</title>
        <authorList>
            <person name="Romanenko L."/>
            <person name="Kurilenko V."/>
            <person name="Otstavnykh N."/>
            <person name="Velansky P."/>
            <person name="Isaeva M."/>
            <person name="Mikhailov V."/>
        </authorList>
    </citation>
    <scope>NUCLEOTIDE SEQUENCE</scope>
    <source>
        <strain evidence="2">OS29</strain>
    </source>
</reference>
<keyword evidence="3" id="KW-1185">Reference proteome</keyword>
<organism evidence="2 3">
    <name type="scientific">Microbulbifer okhotskensis</name>
    <dbReference type="NCBI Taxonomy" id="2926617"/>
    <lineage>
        <taxon>Bacteria</taxon>
        <taxon>Pseudomonadati</taxon>
        <taxon>Pseudomonadota</taxon>
        <taxon>Gammaproteobacteria</taxon>
        <taxon>Cellvibrionales</taxon>
        <taxon>Microbulbiferaceae</taxon>
        <taxon>Microbulbifer</taxon>
    </lineage>
</organism>
<evidence type="ECO:0000313" key="2">
    <source>
        <dbReference type="EMBL" id="MCO1335301.1"/>
    </source>
</evidence>
<comment type="caution">
    <text evidence="2">The sequence shown here is derived from an EMBL/GenBank/DDBJ whole genome shotgun (WGS) entry which is preliminary data.</text>
</comment>
<dbReference type="AlphaFoldDB" id="A0A9X2ET84"/>
<feature type="region of interest" description="Disordered" evidence="1">
    <location>
        <begin position="78"/>
        <end position="98"/>
    </location>
</feature>